<dbReference type="PANTHER" id="PTHR33973">
    <property type="entry name" value="OS07G0153300 PROTEIN"/>
    <property type="match status" value="1"/>
</dbReference>
<protein>
    <recommendedName>
        <fullName evidence="3">DUF1365 domain-containing protein</fullName>
    </recommendedName>
</protein>
<sequence length="237" mass="27326">MHARQSPVEHNWVFPFYFYAIDLDELEQLNRTVRGFGYNHWSPVSIRDEDYLRGSGSFRERLGEFIDTSEIDRIVLVTVARFMAKVFKPVSFYYGLRKDGSPACIVAEVNNTFGERHLYVMDGGESFPLECRHAKQFHVSPFNDMDGHYEFTFSKPGDDMSIDIKLIRNGETVMDAAMWGKGAALTTSNLWKTVLRHPFTASLTKPRIFLQATVLFYKKRLPVFKKPQPSNSMTFKG</sequence>
<reference evidence="1 2" key="1">
    <citation type="submission" date="2019-04" db="EMBL/GenBank/DDBJ databases">
        <authorList>
            <person name="Van Vliet M D."/>
        </authorList>
    </citation>
    <scope>NUCLEOTIDE SEQUENCE [LARGE SCALE GENOMIC DNA]</scope>
    <source>
        <strain evidence="1 2">F21</strain>
    </source>
</reference>
<dbReference type="Proteomes" id="UP000346198">
    <property type="component" value="Unassembled WGS sequence"/>
</dbReference>
<organism evidence="1 2">
    <name type="scientific">Pontiella sulfatireligans</name>
    <dbReference type="NCBI Taxonomy" id="2750658"/>
    <lineage>
        <taxon>Bacteria</taxon>
        <taxon>Pseudomonadati</taxon>
        <taxon>Kiritimatiellota</taxon>
        <taxon>Kiritimatiellia</taxon>
        <taxon>Kiritimatiellales</taxon>
        <taxon>Pontiellaceae</taxon>
        <taxon>Pontiella</taxon>
    </lineage>
</organism>
<keyword evidence="2" id="KW-1185">Reference proteome</keyword>
<dbReference type="InterPro" id="IPR010775">
    <property type="entry name" value="DUF1365"/>
</dbReference>
<dbReference type="EMBL" id="CAAHFH010000002">
    <property type="protein sequence ID" value="VGO21164.1"/>
    <property type="molecule type" value="Genomic_DNA"/>
</dbReference>
<evidence type="ECO:0000313" key="1">
    <source>
        <dbReference type="EMBL" id="VGO21164.1"/>
    </source>
</evidence>
<evidence type="ECO:0000313" key="2">
    <source>
        <dbReference type="Proteomes" id="UP000346198"/>
    </source>
</evidence>
<evidence type="ECO:0008006" key="3">
    <source>
        <dbReference type="Google" id="ProtNLM"/>
    </source>
</evidence>
<dbReference type="Pfam" id="PF07103">
    <property type="entry name" value="DUF1365"/>
    <property type="match status" value="1"/>
</dbReference>
<proteinExistence type="predicted"/>
<dbReference type="AlphaFoldDB" id="A0A6C2UPB9"/>
<accession>A0A6C2UPB9</accession>
<dbReference type="PANTHER" id="PTHR33973:SF4">
    <property type="entry name" value="OS07G0153300 PROTEIN"/>
    <property type="match status" value="1"/>
</dbReference>
<name>A0A6C2UPB9_9BACT</name>
<gene>
    <name evidence="1" type="ORF">SCARR_03235</name>
</gene>